<sequence length="42" mass="4787">MTVRNPVLTSVMLCAMFVMVAFNSPLILVKVVVRTFLRFLTQ</sequence>
<keyword evidence="1" id="KW-1133">Transmembrane helix</keyword>
<accession>A0AA40P706</accession>
<organism evidence="2 3">
    <name type="scientific">Pseudomonas tremae</name>
    <dbReference type="NCBI Taxonomy" id="200454"/>
    <lineage>
        <taxon>Bacteria</taxon>
        <taxon>Pseudomonadati</taxon>
        <taxon>Pseudomonadota</taxon>
        <taxon>Gammaproteobacteria</taxon>
        <taxon>Pseudomonadales</taxon>
        <taxon>Pseudomonadaceae</taxon>
        <taxon>Pseudomonas</taxon>
    </lineage>
</organism>
<dbReference type="EMBL" id="LJRO01000089">
    <property type="protein sequence ID" value="KPZ05588.1"/>
    <property type="molecule type" value="Genomic_DNA"/>
</dbReference>
<keyword evidence="1" id="KW-0472">Membrane</keyword>
<name>A0AA40P706_9PSED</name>
<reference evidence="2 3" key="1">
    <citation type="submission" date="2015-09" db="EMBL/GenBank/DDBJ databases">
        <title>Genome announcement of multiple Pseudomonas syringae strains.</title>
        <authorList>
            <person name="Thakur S."/>
            <person name="Wang P.W."/>
            <person name="Gong Y."/>
            <person name="Weir B.S."/>
            <person name="Guttman D.S."/>
        </authorList>
    </citation>
    <scope>NUCLEOTIDE SEQUENCE [LARGE SCALE GENOMIC DNA]</scope>
    <source>
        <strain evidence="2 3">ICMP9151</strain>
    </source>
</reference>
<evidence type="ECO:0000256" key="1">
    <source>
        <dbReference type="SAM" id="Phobius"/>
    </source>
</evidence>
<proteinExistence type="predicted"/>
<comment type="caution">
    <text evidence="2">The sequence shown here is derived from an EMBL/GenBank/DDBJ whole genome shotgun (WGS) entry which is preliminary data.</text>
</comment>
<dbReference type="Proteomes" id="UP000050523">
    <property type="component" value="Unassembled WGS sequence"/>
</dbReference>
<keyword evidence="1" id="KW-0812">Transmembrane</keyword>
<protein>
    <submittedName>
        <fullName evidence="2">Amino acid transporter LysE</fullName>
    </submittedName>
</protein>
<gene>
    <name evidence="2" type="ORF">ALO43_200326</name>
</gene>
<evidence type="ECO:0000313" key="2">
    <source>
        <dbReference type="EMBL" id="KPZ05588.1"/>
    </source>
</evidence>
<feature type="transmembrane region" description="Helical" evidence="1">
    <location>
        <begin position="6"/>
        <end position="33"/>
    </location>
</feature>
<evidence type="ECO:0000313" key="3">
    <source>
        <dbReference type="Proteomes" id="UP000050523"/>
    </source>
</evidence>
<dbReference type="AlphaFoldDB" id="A0AA40P706"/>